<sequence length="129" mass="14346">MNDEILDKGDAVAELPKTKVKANTSLSTGMPGLPALDLSATLNLQKEQLTIYKSLLETLASSEQESATEFPNLSKSLVAHIGTLGKLKDDLHDIFSRIRALKTHFQNEYPDSFDYVQSLHVKELDEEDE</sequence>
<feature type="domain" description="KxDL" evidence="2">
    <location>
        <begin position="36"/>
        <end position="113"/>
    </location>
</feature>
<protein>
    <recommendedName>
        <fullName evidence="2">KxDL domain-containing protein</fullName>
    </recommendedName>
</protein>
<proteinExistence type="inferred from homology"/>
<accession>A0A9W8LZW2</accession>
<dbReference type="Proteomes" id="UP001139887">
    <property type="component" value="Unassembled WGS sequence"/>
</dbReference>
<dbReference type="AlphaFoldDB" id="A0A9W8LZW2"/>
<organism evidence="3 4">
    <name type="scientific">Coemansia brasiliensis</name>
    <dbReference type="NCBI Taxonomy" id="2650707"/>
    <lineage>
        <taxon>Eukaryota</taxon>
        <taxon>Fungi</taxon>
        <taxon>Fungi incertae sedis</taxon>
        <taxon>Zoopagomycota</taxon>
        <taxon>Kickxellomycotina</taxon>
        <taxon>Kickxellomycetes</taxon>
        <taxon>Kickxellales</taxon>
        <taxon>Kickxellaceae</taxon>
        <taxon>Coemansia</taxon>
    </lineage>
</organism>
<comment type="caution">
    <text evidence="3">The sequence shown here is derived from an EMBL/GenBank/DDBJ whole genome shotgun (WGS) entry which is preliminary data.</text>
</comment>
<comment type="similarity">
    <text evidence="1">Belongs to the KXD1 family.</text>
</comment>
<dbReference type="OrthoDB" id="10258877at2759"/>
<dbReference type="EMBL" id="JANBUW010000243">
    <property type="protein sequence ID" value="KAJ2847906.1"/>
    <property type="molecule type" value="Genomic_DNA"/>
</dbReference>
<evidence type="ECO:0000313" key="3">
    <source>
        <dbReference type="EMBL" id="KAJ2847906.1"/>
    </source>
</evidence>
<gene>
    <name evidence="3" type="ORF">IWW36_003606</name>
</gene>
<evidence type="ECO:0000313" key="4">
    <source>
        <dbReference type="Proteomes" id="UP001139887"/>
    </source>
</evidence>
<dbReference type="InterPro" id="IPR019371">
    <property type="entry name" value="KxDL_dom"/>
</dbReference>
<dbReference type="Pfam" id="PF10241">
    <property type="entry name" value="KxDL"/>
    <property type="match status" value="1"/>
</dbReference>
<evidence type="ECO:0000259" key="2">
    <source>
        <dbReference type="Pfam" id="PF10241"/>
    </source>
</evidence>
<evidence type="ECO:0000256" key="1">
    <source>
        <dbReference type="ARBA" id="ARBA00005913"/>
    </source>
</evidence>
<reference evidence="3" key="1">
    <citation type="submission" date="2022-07" db="EMBL/GenBank/DDBJ databases">
        <title>Phylogenomic reconstructions and comparative analyses of Kickxellomycotina fungi.</title>
        <authorList>
            <person name="Reynolds N.K."/>
            <person name="Stajich J.E."/>
            <person name="Barry K."/>
            <person name="Grigoriev I.V."/>
            <person name="Crous P."/>
            <person name="Smith M.E."/>
        </authorList>
    </citation>
    <scope>NUCLEOTIDE SEQUENCE</scope>
    <source>
        <strain evidence="3">NRRL 1566</strain>
    </source>
</reference>
<keyword evidence="4" id="KW-1185">Reference proteome</keyword>
<name>A0A9W8LZW2_9FUNG</name>